<sequence>MIKYPKTVIHDGIEFGGKLERRSNRRGKRFIVLIYRNRFVNYDGWIYIGEGWQDMDRTVTAQDIYWEDKVDCKLRQREAA</sequence>
<comment type="caution">
    <text evidence="1">The sequence shown here is derived from an EMBL/GenBank/DDBJ whole genome shotgun (WGS) entry which is preliminary data.</text>
</comment>
<dbReference type="EMBL" id="LAZR01041099">
    <property type="protein sequence ID" value="KKL12853.1"/>
    <property type="molecule type" value="Genomic_DNA"/>
</dbReference>
<gene>
    <name evidence="1" type="ORF">LCGC14_2531620</name>
</gene>
<evidence type="ECO:0000313" key="1">
    <source>
        <dbReference type="EMBL" id="KKL12853.1"/>
    </source>
</evidence>
<accession>A0A0F9DLM1</accession>
<dbReference type="AlphaFoldDB" id="A0A0F9DLM1"/>
<proteinExistence type="predicted"/>
<reference evidence="1" key="1">
    <citation type="journal article" date="2015" name="Nature">
        <title>Complex archaea that bridge the gap between prokaryotes and eukaryotes.</title>
        <authorList>
            <person name="Spang A."/>
            <person name="Saw J.H."/>
            <person name="Jorgensen S.L."/>
            <person name="Zaremba-Niedzwiedzka K."/>
            <person name="Martijn J."/>
            <person name="Lind A.E."/>
            <person name="van Eijk R."/>
            <person name="Schleper C."/>
            <person name="Guy L."/>
            <person name="Ettema T.J."/>
        </authorList>
    </citation>
    <scope>NUCLEOTIDE SEQUENCE</scope>
</reference>
<organism evidence="1">
    <name type="scientific">marine sediment metagenome</name>
    <dbReference type="NCBI Taxonomy" id="412755"/>
    <lineage>
        <taxon>unclassified sequences</taxon>
        <taxon>metagenomes</taxon>
        <taxon>ecological metagenomes</taxon>
    </lineage>
</organism>
<protein>
    <submittedName>
        <fullName evidence="1">Uncharacterized protein</fullName>
    </submittedName>
</protein>
<name>A0A0F9DLM1_9ZZZZ</name>